<dbReference type="Gene3D" id="1.10.1270.10">
    <property type="entry name" value="TrpR-like"/>
    <property type="match status" value="1"/>
</dbReference>
<dbReference type="RefSeq" id="WP_022420764.1">
    <property type="nucleotide sequence ID" value="NZ_FR898595.1"/>
</dbReference>
<gene>
    <name evidence="1" type="ORF">BN631_01513</name>
</gene>
<evidence type="ECO:0000313" key="1">
    <source>
        <dbReference type="EMBL" id="CDE23043.1"/>
    </source>
</evidence>
<dbReference type="AlphaFoldDB" id="R7G8D4"/>
<name>R7G8D4_9FIRM</name>
<accession>R7G8D4</accession>
<dbReference type="InterPro" id="IPR038116">
    <property type="entry name" value="TrpR-like_sf"/>
</dbReference>
<evidence type="ECO:0008006" key="3">
    <source>
        <dbReference type="Google" id="ProtNLM"/>
    </source>
</evidence>
<organism evidence="1 2">
    <name type="scientific">Amedibacillus dolichus CAG:375</name>
    <dbReference type="NCBI Taxonomy" id="1263076"/>
    <lineage>
        <taxon>Bacteria</taxon>
        <taxon>Bacillati</taxon>
        <taxon>Bacillota</taxon>
        <taxon>Erysipelotrichia</taxon>
        <taxon>Erysipelotrichales</taxon>
        <taxon>Erysipelotrichaceae</taxon>
        <taxon>Amedibacillus</taxon>
    </lineage>
</organism>
<dbReference type="Proteomes" id="UP000018093">
    <property type="component" value="Unassembled WGS sequence"/>
</dbReference>
<proteinExistence type="predicted"/>
<comment type="caution">
    <text evidence="1">The sequence shown here is derived from an EMBL/GenBank/DDBJ whole genome shotgun (WGS) entry which is preliminary data.</text>
</comment>
<evidence type="ECO:0000313" key="2">
    <source>
        <dbReference type="Proteomes" id="UP000018093"/>
    </source>
</evidence>
<protein>
    <recommendedName>
        <fullName evidence="3">Replication protein</fullName>
    </recommendedName>
</protein>
<dbReference type="EMBL" id="CBIN010000186">
    <property type="protein sequence ID" value="CDE23043.1"/>
    <property type="molecule type" value="Genomic_DNA"/>
</dbReference>
<sequence>MDSVLQQNLQFLRDVHNGADDSCYTAILRNWNDEMDPLYVKYMNDGEYKMYDKLYSIDRFLNKAKRLIQEEAEETYFSLNSFWRKNKATNDVRHLNGFILDYDFYKKRSYKKLSPIEMYEQHIKETLPMIPTYVVDSGRGLYVIYLFAHASIKLIKLYRAIYKQLYYLQNRFGMDAKAMNITQVIRIPGTWNAAAEKEVSILEHNETDYKIFDFCPLLNFSKQQVDAYKHERKSLCKKDKEGKKPNHSKRKVSTKLFLKDLEKIIVHKNKQGIKKGYREYLIYLAQERMLWSGYSEEKTLKKSHQLNQMFLNPLFDSEVERRCKPSQIWWNCTSIEKVISGLEIDTKLQQQLCYLQERRIKDLKKKRIRNKHPLLNRSKKEVDMLIRRTHVCKLKKEGKSNTEIANILTESKSTITLDLKYIQKNKHEFRKVLAETIENIVAILSDNKKIRSIIYDEQKRLREWLESGVISLNDSG</sequence>
<reference evidence="1" key="1">
    <citation type="submission" date="2012-11" db="EMBL/GenBank/DDBJ databases">
        <title>Dependencies among metagenomic species, viruses, plasmids and units of genetic variation.</title>
        <authorList>
            <person name="Nielsen H.B."/>
            <person name="Almeida M."/>
            <person name="Juncker A.S."/>
            <person name="Rasmussen S."/>
            <person name="Li J."/>
            <person name="Sunagawa S."/>
            <person name="Plichta D."/>
            <person name="Gautier L."/>
            <person name="Le Chatelier E."/>
            <person name="Peletier E."/>
            <person name="Bonde I."/>
            <person name="Nielsen T."/>
            <person name="Manichanh C."/>
            <person name="Arumugam M."/>
            <person name="Batto J."/>
            <person name="Santos M.B.Q.D."/>
            <person name="Blom N."/>
            <person name="Borruel N."/>
            <person name="Burgdorf K.S."/>
            <person name="Boumezbeur F."/>
            <person name="Casellas F."/>
            <person name="Dore J."/>
            <person name="Guarner F."/>
            <person name="Hansen T."/>
            <person name="Hildebrand F."/>
            <person name="Kaas R.S."/>
            <person name="Kennedy S."/>
            <person name="Kristiansen K."/>
            <person name="Kultima J.R."/>
            <person name="Leonard P."/>
            <person name="Levenez F."/>
            <person name="Lund O."/>
            <person name="Moumen B."/>
            <person name="Le Paslier D."/>
            <person name="Pons N."/>
            <person name="Pedersen O."/>
            <person name="Prifti E."/>
            <person name="Qin J."/>
            <person name="Raes J."/>
            <person name="Tap J."/>
            <person name="Tims S."/>
            <person name="Ussery D.W."/>
            <person name="Yamada T."/>
            <person name="MetaHit consortium"/>
            <person name="Renault P."/>
            <person name="Sicheritz-Ponten T."/>
            <person name="Bork P."/>
            <person name="Wang J."/>
            <person name="Brunak S."/>
            <person name="Ehrlich S.D."/>
        </authorList>
    </citation>
    <scope>NUCLEOTIDE SEQUENCE [LARGE SCALE GENOMIC DNA]</scope>
</reference>